<comment type="caution">
    <text evidence="1">The sequence shown here is derived from an EMBL/GenBank/DDBJ whole genome shotgun (WGS) entry which is preliminary data.</text>
</comment>
<dbReference type="Proteomes" id="UP000188533">
    <property type="component" value="Unassembled WGS sequence"/>
</dbReference>
<gene>
    <name evidence="1" type="ORF">LENED_006470</name>
</gene>
<dbReference type="AlphaFoldDB" id="A0A1Q3EBR6"/>
<protein>
    <submittedName>
        <fullName evidence="1">Uncharacterized protein</fullName>
    </submittedName>
</protein>
<accession>A0A1Q3EBR6</accession>
<keyword evidence="2" id="KW-1185">Reference proteome</keyword>
<reference evidence="1 2" key="1">
    <citation type="submission" date="2016-08" db="EMBL/GenBank/DDBJ databases">
        <authorList>
            <consortium name="Lentinula edodes genome sequencing consortium"/>
            <person name="Sakamoto Y."/>
            <person name="Nakade K."/>
            <person name="Sato S."/>
            <person name="Yoshida Y."/>
            <person name="Miyazaki K."/>
            <person name="Natsume S."/>
            <person name="Konno N."/>
        </authorList>
    </citation>
    <scope>NUCLEOTIDE SEQUENCE [LARGE SCALE GENOMIC DNA]</scope>
    <source>
        <strain evidence="1 2">NBRC 111202</strain>
    </source>
</reference>
<evidence type="ECO:0000313" key="2">
    <source>
        <dbReference type="Proteomes" id="UP000188533"/>
    </source>
</evidence>
<sequence length="249" mass="28582">MKLDTSAKTAAKMRNAPWNKMVVLFLASAASDRASSDPEYFGIDKRDLDWSSLFDERLNYIFLQIVKSKGGIYDFAYQRKKHESQKRRLREYKLERRIQIASAMVQIAQALDNEQQYNCWSDILNALSRLGIAGMSDDDEVLDTQGKQGIIVYSPAFRHSQFDELFDKVDMTRALEKHFFTGVGRKRLPRIRGEEQVKRSPPANLPQSYYRPDYLEAMRKGLMIQVEITAGDESAIPSLPTLMGNEVID</sequence>
<dbReference type="EMBL" id="BDGU01000204">
    <property type="protein sequence ID" value="GAW04665.1"/>
    <property type="molecule type" value="Genomic_DNA"/>
</dbReference>
<name>A0A1Q3EBR6_LENED</name>
<organism evidence="1 2">
    <name type="scientific">Lentinula edodes</name>
    <name type="common">Shiitake mushroom</name>
    <name type="synonym">Lentinus edodes</name>
    <dbReference type="NCBI Taxonomy" id="5353"/>
    <lineage>
        <taxon>Eukaryota</taxon>
        <taxon>Fungi</taxon>
        <taxon>Dikarya</taxon>
        <taxon>Basidiomycota</taxon>
        <taxon>Agaricomycotina</taxon>
        <taxon>Agaricomycetes</taxon>
        <taxon>Agaricomycetidae</taxon>
        <taxon>Agaricales</taxon>
        <taxon>Marasmiineae</taxon>
        <taxon>Omphalotaceae</taxon>
        <taxon>Lentinula</taxon>
    </lineage>
</organism>
<evidence type="ECO:0000313" key="1">
    <source>
        <dbReference type="EMBL" id="GAW04665.1"/>
    </source>
</evidence>
<proteinExistence type="predicted"/>
<reference evidence="1 2" key="2">
    <citation type="submission" date="2017-02" db="EMBL/GenBank/DDBJ databases">
        <title>A genome survey and senescence transcriptome analysis in Lentinula edodes.</title>
        <authorList>
            <person name="Sakamoto Y."/>
            <person name="Nakade K."/>
            <person name="Sato S."/>
            <person name="Yoshida Y."/>
            <person name="Miyazaki K."/>
            <person name="Natsume S."/>
            <person name="Konno N."/>
        </authorList>
    </citation>
    <scope>NUCLEOTIDE SEQUENCE [LARGE SCALE GENOMIC DNA]</scope>
    <source>
        <strain evidence="1 2">NBRC 111202</strain>
    </source>
</reference>